<gene>
    <name evidence="1" type="ORF">BXY45_1496</name>
</gene>
<dbReference type="AlphaFoldDB" id="A0A315ZMQ7"/>
<dbReference type="EMBL" id="QGDQ01000049">
    <property type="protein sequence ID" value="PWJ46270.1"/>
    <property type="molecule type" value="Genomic_DNA"/>
</dbReference>
<accession>A0A315ZMQ7</accession>
<comment type="caution">
    <text evidence="1">The sequence shown here is derived from an EMBL/GenBank/DDBJ whole genome shotgun (WGS) entry which is preliminary data.</text>
</comment>
<evidence type="ECO:0000313" key="2">
    <source>
        <dbReference type="Proteomes" id="UP000245469"/>
    </source>
</evidence>
<proteinExistence type="predicted"/>
<keyword evidence="2" id="KW-1185">Reference proteome</keyword>
<protein>
    <submittedName>
        <fullName evidence="1">Uncharacterized protein</fullName>
    </submittedName>
</protein>
<reference evidence="1 2" key="1">
    <citation type="submission" date="2018-03" db="EMBL/GenBank/DDBJ databases">
        <title>Genomic Encyclopedia of Archaeal and Bacterial Type Strains, Phase II (KMG-II): from individual species to whole genera.</title>
        <authorList>
            <person name="Goeker M."/>
        </authorList>
    </citation>
    <scope>NUCLEOTIDE SEQUENCE [LARGE SCALE GENOMIC DNA]</scope>
    <source>
        <strain evidence="1 2">DSM 44889</strain>
    </source>
</reference>
<name>A0A315ZMQ7_9ACTN</name>
<evidence type="ECO:0000313" key="1">
    <source>
        <dbReference type="EMBL" id="PWJ46270.1"/>
    </source>
</evidence>
<dbReference type="Proteomes" id="UP000245469">
    <property type="component" value="Unassembled WGS sequence"/>
</dbReference>
<sequence length="75" mass="7827">MNAGQAMAQAHITVQPGSVEHSAVLALATDGETLRAHLGPEEVALLVVWLSSASGLTGEALETAYQRAWAWRAAS</sequence>
<organism evidence="1 2">
    <name type="scientific">Quadrisphaera granulorum</name>
    <dbReference type="NCBI Taxonomy" id="317664"/>
    <lineage>
        <taxon>Bacteria</taxon>
        <taxon>Bacillati</taxon>
        <taxon>Actinomycetota</taxon>
        <taxon>Actinomycetes</taxon>
        <taxon>Kineosporiales</taxon>
        <taxon>Kineosporiaceae</taxon>
        <taxon>Quadrisphaera</taxon>
    </lineage>
</organism>
<dbReference type="RefSeq" id="WP_109776684.1">
    <property type="nucleotide sequence ID" value="NZ_QGDQ01000049.1"/>
</dbReference>